<dbReference type="EMBL" id="NMPR01000091">
    <property type="protein sequence ID" value="KAA8630903.1"/>
    <property type="molecule type" value="Genomic_DNA"/>
</dbReference>
<feature type="region of interest" description="Disordered" evidence="1">
    <location>
        <begin position="156"/>
        <end position="183"/>
    </location>
</feature>
<evidence type="ECO:0000256" key="1">
    <source>
        <dbReference type="SAM" id="MobiDB-lite"/>
    </source>
</evidence>
<comment type="caution">
    <text evidence="2">The sequence shown here is derived from an EMBL/GenBank/DDBJ whole genome shotgun (WGS) entry which is preliminary data.</text>
</comment>
<dbReference type="AlphaFoldDB" id="A0A8S8ZLK5"/>
<evidence type="ECO:0000313" key="3">
    <source>
        <dbReference type="Proteomes" id="UP000433876"/>
    </source>
</evidence>
<feature type="compositionally biased region" description="Low complexity" evidence="1">
    <location>
        <begin position="158"/>
        <end position="176"/>
    </location>
</feature>
<sequence>MQLCWSQPNTCAANTVDGYVAMPSGPPMLPTMEYGPLQLTSSGSADFAEDIYGNHLYWGQVFPYDDEGSVTVTVTGSSYDDSPFGTAYSDQSSNIGSHQDLAIPEALDNPVPVELHPAEPDELRLSMLGGSLPVDPQLYVTSEDFDHDVSIDIQDANDTTTSDSTSSQLPASSGSSPFLQVPVISNSARPGKRRRIVKDIQSTNRVRELKSCSSCKLKKVGCSSPGTCTKCEDDCKKIRSRYAQQMCIRDPLTSIVKTLERWTSPDVKNRYWLGTDFYAQPGSSEHILSVSLSPDPNRAHFTMTGREFTSRSPRSMYNQAIRVDADPSPTRGDLDILKWMEEDIHARGGTSFRDRLEKFLLAFSDKFEGLPWGEAHPKARQVHTLMSNVVKMAFTQRIWATGGTQPFFNHNAPFTPPLMPVQAYLCLRAGGAISTFERTVLKAIQDLVDKQTIQKHEEPLLQSALFVSLWGSLWLMILVYHDSLTSLRRMAPANMTLTGNDRRAFEADTERLMHGIVVVYSVLFRNSATVVKCLKNASSEVFGNNSEVYDAFQEAWQSRCAFYRDLDNHPKRGQPSNERHLFFKLHVIEREAKLLTARRGRA</sequence>
<name>A0A8S8ZLK5_SORMA</name>
<proteinExistence type="predicted"/>
<evidence type="ECO:0000313" key="2">
    <source>
        <dbReference type="EMBL" id="KAA8630903.1"/>
    </source>
</evidence>
<reference evidence="2 3" key="1">
    <citation type="submission" date="2017-07" db="EMBL/GenBank/DDBJ databases">
        <title>Genome sequence of the Sordaria macrospora wild type strain R19027.</title>
        <authorList>
            <person name="Nowrousian M."/>
            <person name="Teichert I."/>
            <person name="Kueck U."/>
        </authorList>
    </citation>
    <scope>NUCLEOTIDE SEQUENCE [LARGE SCALE GENOMIC DNA]</scope>
    <source>
        <strain evidence="2 3">R19027</strain>
        <tissue evidence="2">Mycelium</tissue>
    </source>
</reference>
<gene>
    <name evidence="2" type="ORF">SMACR_04921</name>
</gene>
<dbReference type="Proteomes" id="UP000433876">
    <property type="component" value="Unassembled WGS sequence"/>
</dbReference>
<accession>A0A8S8ZLK5</accession>
<dbReference type="VEuPathDB" id="FungiDB:SMAC_04921"/>
<dbReference type="OMA" id="ACMARIW"/>
<protein>
    <submittedName>
        <fullName evidence="2">Uncharacterized protein</fullName>
    </submittedName>
</protein>
<organism evidence="2 3">
    <name type="scientific">Sordaria macrospora</name>
    <dbReference type="NCBI Taxonomy" id="5147"/>
    <lineage>
        <taxon>Eukaryota</taxon>
        <taxon>Fungi</taxon>
        <taxon>Dikarya</taxon>
        <taxon>Ascomycota</taxon>
        <taxon>Pezizomycotina</taxon>
        <taxon>Sordariomycetes</taxon>
        <taxon>Sordariomycetidae</taxon>
        <taxon>Sordariales</taxon>
        <taxon>Sordariaceae</taxon>
        <taxon>Sordaria</taxon>
    </lineage>
</organism>